<dbReference type="InterPro" id="IPR050756">
    <property type="entry name" value="CSN3"/>
</dbReference>
<reference evidence="4" key="1">
    <citation type="journal article" date="2009" name="Genome Res.">
        <title>Comparative genomic analyses of the human fungal pathogens Coccidioides and their relatives.</title>
        <authorList>
            <person name="Sharpton T.J."/>
            <person name="Stajich J.E."/>
            <person name="Rounsley S.D."/>
            <person name="Gardner M.J."/>
            <person name="Wortman J.R."/>
            <person name="Jordar V.S."/>
            <person name="Maiti R."/>
            <person name="Kodira C.D."/>
            <person name="Neafsey D.E."/>
            <person name="Zeng Q."/>
            <person name="Hung C.-Y."/>
            <person name="McMahan C."/>
            <person name="Muszewska A."/>
            <person name="Grynberg M."/>
            <person name="Mandel M.A."/>
            <person name="Kellner E.M."/>
            <person name="Barker B.M."/>
            <person name="Galgiani J.N."/>
            <person name="Orbach M.J."/>
            <person name="Kirkland T.N."/>
            <person name="Cole G.T."/>
            <person name="Henn M.R."/>
            <person name="Birren B.W."/>
            <person name="Taylor J.W."/>
        </authorList>
    </citation>
    <scope>NUCLEOTIDE SEQUENCE [LARGE SCALE GENOMIC DNA]</scope>
    <source>
        <strain evidence="4">UAMH 1704</strain>
    </source>
</reference>
<dbReference type="PANTHER" id="PTHR10758">
    <property type="entry name" value="26S PROTEASOME NON-ATPASE REGULATORY SUBUNIT 3/COP9 SIGNALOSOME COMPLEX SUBUNIT 3"/>
    <property type="match status" value="1"/>
</dbReference>
<protein>
    <recommendedName>
        <fullName evidence="2">COP9 signalosome complex subunit 3 N-terminal helical repeats domain-containing protein</fullName>
    </recommendedName>
</protein>
<sequence>MTDLVSVLLSFPPQPPAPEITSEIEYDRKAHVLLSSLRRIPTKDLLGNITSRQSLLDTLDPEKQSLSYLFVLLAHHQGWETSVDQHLSGHTRPGGAVWCKSVNFLCVFDPVQVRYAGHEFNKLVDCVAKISEYASQQKPLAAVKPVRQALLRLDPSCSTFTSIHTTFAHLCLLAQCYLPATGILDKDICHFPTAADKTFLKRFQLLPCQQHPSSVSYITMASGLPGLINYKSSLEYFLYGAMIYIGLKRWGKARHFLEIAISAPTGNCISMAMVEAHKKWILVNLLEKGTVPAIPHAVSRSAAKAYKPLVKPYSALGIIFKAGSLSRLEAEIYAGMDIWQKDKNTGLVFQLLNALRRCSVLKLDQTFAALTLPDVLRFSMSDQFDRVVEPFVVELLAARRLDARLFQASNSVDPTILRFGHSFATMGGAMETRLWDRLKAQKQRMDILLGNVYGTDVKLELGREYIEGLRKAKWRKNESDLGDNSATVDFEEDMMADLR</sequence>
<evidence type="ECO:0000256" key="1">
    <source>
        <dbReference type="ARBA" id="ARBA00022490"/>
    </source>
</evidence>
<accession>C4JT81</accession>
<dbReference type="OMA" id="NHYHDLV"/>
<feature type="domain" description="COP9 signalosome complex subunit 3 N-terminal helical repeats" evidence="2">
    <location>
        <begin position="227"/>
        <end position="299"/>
    </location>
</feature>
<organism evidence="3 4">
    <name type="scientific">Uncinocarpus reesii (strain UAMH 1704)</name>
    <dbReference type="NCBI Taxonomy" id="336963"/>
    <lineage>
        <taxon>Eukaryota</taxon>
        <taxon>Fungi</taxon>
        <taxon>Dikarya</taxon>
        <taxon>Ascomycota</taxon>
        <taxon>Pezizomycotina</taxon>
        <taxon>Eurotiomycetes</taxon>
        <taxon>Eurotiomycetidae</taxon>
        <taxon>Onygenales</taxon>
        <taxon>Onygenaceae</taxon>
        <taxon>Uncinocarpus</taxon>
    </lineage>
</organism>
<dbReference type="VEuPathDB" id="FungiDB:UREG_05670"/>
<evidence type="ECO:0000313" key="3">
    <source>
        <dbReference type="EMBL" id="EEP80828.1"/>
    </source>
</evidence>
<dbReference type="EMBL" id="CH476617">
    <property type="protein sequence ID" value="EEP80828.1"/>
    <property type="molecule type" value="Genomic_DNA"/>
</dbReference>
<proteinExistence type="predicted"/>
<name>C4JT81_UNCRE</name>
<dbReference type="GeneID" id="8439308"/>
<dbReference type="RefSeq" id="XP_002584981.1">
    <property type="nucleotide sequence ID" value="XM_002584935.1"/>
</dbReference>
<dbReference type="GO" id="GO:0006511">
    <property type="term" value="P:ubiquitin-dependent protein catabolic process"/>
    <property type="evidence" value="ECO:0007669"/>
    <property type="project" value="TreeGrafter"/>
</dbReference>
<dbReference type="Pfam" id="PF22788">
    <property type="entry name" value="COP9_hel_rpt"/>
    <property type="match status" value="2"/>
</dbReference>
<evidence type="ECO:0000313" key="4">
    <source>
        <dbReference type="Proteomes" id="UP000002058"/>
    </source>
</evidence>
<feature type="domain" description="COP9 signalosome complex subunit 3 N-terminal helical repeats" evidence="2">
    <location>
        <begin position="48"/>
        <end position="196"/>
    </location>
</feature>
<keyword evidence="1" id="KW-0963">Cytoplasm</keyword>
<dbReference type="OrthoDB" id="29061at2759"/>
<dbReference type="AlphaFoldDB" id="C4JT81"/>
<dbReference type="HOGENOM" id="CLU_028825_1_1_1"/>
<dbReference type="Proteomes" id="UP000002058">
    <property type="component" value="Unassembled WGS sequence"/>
</dbReference>
<evidence type="ECO:0000259" key="2">
    <source>
        <dbReference type="Pfam" id="PF22788"/>
    </source>
</evidence>
<dbReference type="InParanoid" id="C4JT81"/>
<dbReference type="GO" id="GO:0008180">
    <property type="term" value="C:COP9 signalosome"/>
    <property type="evidence" value="ECO:0007669"/>
    <property type="project" value="TreeGrafter"/>
</dbReference>
<gene>
    <name evidence="3" type="ORF">UREG_05670</name>
</gene>
<dbReference type="PANTHER" id="PTHR10758:SF1">
    <property type="entry name" value="COP9 SIGNALOSOME COMPLEX SUBUNIT 3"/>
    <property type="match status" value="1"/>
</dbReference>
<dbReference type="eggNOG" id="KOG2582">
    <property type="taxonomic scope" value="Eukaryota"/>
</dbReference>
<dbReference type="KEGG" id="ure:UREG_05670"/>
<dbReference type="STRING" id="336963.C4JT81"/>
<keyword evidence="4" id="KW-1185">Reference proteome</keyword>
<dbReference type="InterPro" id="IPR055089">
    <property type="entry name" value="COP9_N"/>
</dbReference>